<dbReference type="InterPro" id="IPR049730">
    <property type="entry name" value="SNF2/RAD54-like_C"/>
</dbReference>
<evidence type="ECO:0000256" key="4">
    <source>
        <dbReference type="SAM" id="MobiDB-lite"/>
    </source>
</evidence>
<evidence type="ECO:0000256" key="3">
    <source>
        <dbReference type="ARBA" id="ARBA00022840"/>
    </source>
</evidence>
<dbReference type="InterPro" id="IPR050628">
    <property type="entry name" value="SNF2_RAD54_helicase_TF"/>
</dbReference>
<protein>
    <recommendedName>
        <fullName evidence="9">Helicase ATP-binding domain-containing protein</fullName>
    </recommendedName>
</protein>
<dbReference type="PANTHER" id="PTHR45626:SF22">
    <property type="entry name" value="DNA REPAIR PROTEIN RAD5"/>
    <property type="match status" value="1"/>
</dbReference>
<reference evidence="7 8" key="1">
    <citation type="submission" date="2017-06" db="EMBL/GenBank/DDBJ databases">
        <title>Comparative genomic analysis of Ambrosia Fusariam Clade fungi.</title>
        <authorList>
            <person name="Stajich J.E."/>
            <person name="Carrillo J."/>
            <person name="Kijimoto T."/>
            <person name="Eskalen A."/>
            <person name="O'Donnell K."/>
            <person name="Kasson M."/>
        </authorList>
    </citation>
    <scope>NUCLEOTIDE SEQUENCE [LARGE SCALE GENOMIC DNA]</scope>
    <source>
        <strain evidence="7 8">NRRL62606</strain>
    </source>
</reference>
<dbReference type="InterPro" id="IPR000330">
    <property type="entry name" value="SNF2_N"/>
</dbReference>
<evidence type="ECO:0000313" key="7">
    <source>
        <dbReference type="EMBL" id="RSL66429.1"/>
    </source>
</evidence>
<dbReference type="Proteomes" id="UP000287972">
    <property type="component" value="Unassembled WGS sequence"/>
</dbReference>
<dbReference type="InterPro" id="IPR027417">
    <property type="entry name" value="P-loop_NTPase"/>
</dbReference>
<feature type="compositionally biased region" description="Low complexity" evidence="4">
    <location>
        <begin position="698"/>
        <end position="716"/>
    </location>
</feature>
<dbReference type="InterPro" id="IPR001650">
    <property type="entry name" value="Helicase_C-like"/>
</dbReference>
<dbReference type="PANTHER" id="PTHR45626">
    <property type="entry name" value="TRANSCRIPTION TERMINATION FACTOR 2-RELATED"/>
    <property type="match status" value="1"/>
</dbReference>
<dbReference type="SMART" id="SM00490">
    <property type="entry name" value="HELICc"/>
    <property type="match status" value="1"/>
</dbReference>
<evidence type="ECO:0000256" key="2">
    <source>
        <dbReference type="ARBA" id="ARBA00022801"/>
    </source>
</evidence>
<feature type="region of interest" description="Disordered" evidence="4">
    <location>
        <begin position="1"/>
        <end position="20"/>
    </location>
</feature>
<dbReference type="CDD" id="cd18008">
    <property type="entry name" value="DEXDc_SHPRH-like"/>
    <property type="match status" value="1"/>
</dbReference>
<dbReference type="EMBL" id="NKCL01000498">
    <property type="protein sequence ID" value="RSL66429.1"/>
    <property type="molecule type" value="Genomic_DNA"/>
</dbReference>
<sequence>MYSKRQLEYHDDAVDANTKRRQLEPFSDLISPGPFGGTRAPVAPGIMHSANGNEIGGMVMQYHHTRQSGATTAGTQSTKDSFTTCGKTHDGWDIDPMQIESSHSDPTVSQRICFGTLCEVQAKLICSLDADTQPISSAGRYLAPRVSRFCMFDILLRDGIRGFAIPDINTFAMVDRITSGKLEALQGHATVCTKAVIEGQTLVQLASKKKAKGSFAISLNVYGPESDAHDIGERLSRQQAFLQHPFYLEDGIEYWNPQFFDLGDTPKYLTHLVGMNESEIQAKRLSDAVQDVLTSLDYGMLTGPANTVEIVPSSDLKTSLKNYQKAALLFIRQRESPEYCQQVIRELRFHIPIPSVNAVPSMAMGGILADEMGLGKTLTMLASIATSRLAAADFQKEDTDVEAVQSTGHRTSATLVVVTSTQIMEVWRNEVSRHFRDGSLRVLIFHGESRSTLPTAMKDHDIVLTTFATLVADFKRGKVLHNVEWFRVVLDEAHWIRNQSSKQFKAVERLATERRWCLSGTPIQNKINDLVSLLRFLRFEPFSQLAIFERHILGPLSQDTLERARPLQILLRGVCLRRTQKYLNLPEAHSEHVKLSLSPDEQALYDEVLRNTRREIDELVSTRAKTKRCALLFTMVMKLRRICNHGTFQVKVQSLQPPGILANTGIESLCDYCNGVEEESMAKLNGDSVCPECHRSLSESSPGSSASRSQSAQPSLPEHRSVSDDDVDMDNVSISALDNTPMRLRPGQSTKLAFVADNICRRSKSLVFSYWTSTLDLLEELMDQKPIVVRRIDGSLSNKARLRVLEEFQKDHAASVLLMTVQTGAVGLTLTVATQVHIVEPQWNPSVEEQAIARALRMGQTKTVKVFRYMMENTVEEVILPRTGSGMQLVIKVGANASQNILILQKRKGNLAKFTMDGNSGDGVSGNLEDLKFILDIQ</sequence>
<dbReference type="GO" id="GO:0008094">
    <property type="term" value="F:ATP-dependent activity, acting on DNA"/>
    <property type="evidence" value="ECO:0007669"/>
    <property type="project" value="TreeGrafter"/>
</dbReference>
<dbReference type="GO" id="GO:0016787">
    <property type="term" value="F:hydrolase activity"/>
    <property type="evidence" value="ECO:0007669"/>
    <property type="project" value="UniProtKB-KW"/>
</dbReference>
<comment type="caution">
    <text evidence="7">The sequence shown here is derived from an EMBL/GenBank/DDBJ whole genome shotgun (WGS) entry which is preliminary data.</text>
</comment>
<dbReference type="PROSITE" id="PS51192">
    <property type="entry name" value="HELICASE_ATP_BIND_1"/>
    <property type="match status" value="1"/>
</dbReference>
<dbReference type="Gene3D" id="3.40.50.10810">
    <property type="entry name" value="Tandem AAA-ATPase domain"/>
    <property type="match status" value="1"/>
</dbReference>
<feature type="domain" description="Helicase C-terminal" evidence="6">
    <location>
        <begin position="751"/>
        <end position="915"/>
    </location>
</feature>
<dbReference type="GO" id="GO:0005634">
    <property type="term" value="C:nucleus"/>
    <property type="evidence" value="ECO:0007669"/>
    <property type="project" value="TreeGrafter"/>
</dbReference>
<evidence type="ECO:0000256" key="1">
    <source>
        <dbReference type="ARBA" id="ARBA00022741"/>
    </source>
</evidence>
<evidence type="ECO:0000313" key="8">
    <source>
        <dbReference type="Proteomes" id="UP000287972"/>
    </source>
</evidence>
<evidence type="ECO:0000259" key="6">
    <source>
        <dbReference type="PROSITE" id="PS51194"/>
    </source>
</evidence>
<proteinExistence type="predicted"/>
<keyword evidence="1" id="KW-0547">Nucleotide-binding</keyword>
<dbReference type="AlphaFoldDB" id="A0A428QMA2"/>
<evidence type="ECO:0000259" key="5">
    <source>
        <dbReference type="PROSITE" id="PS51192"/>
    </source>
</evidence>
<name>A0A428QMA2_9HYPO</name>
<dbReference type="CDD" id="cd18793">
    <property type="entry name" value="SF2_C_SNF"/>
    <property type="match status" value="1"/>
</dbReference>
<keyword evidence="2" id="KW-0378">Hydrolase</keyword>
<gene>
    <name evidence="7" type="ORF">CEP51_012808</name>
</gene>
<keyword evidence="8" id="KW-1185">Reference proteome</keyword>
<dbReference type="Gene3D" id="3.40.50.300">
    <property type="entry name" value="P-loop containing nucleotide triphosphate hydrolases"/>
    <property type="match status" value="1"/>
</dbReference>
<dbReference type="GO" id="GO:0005524">
    <property type="term" value="F:ATP binding"/>
    <property type="evidence" value="ECO:0007669"/>
    <property type="project" value="UniProtKB-KW"/>
</dbReference>
<dbReference type="SUPFAM" id="SSF52540">
    <property type="entry name" value="P-loop containing nucleoside triphosphate hydrolases"/>
    <property type="match status" value="2"/>
</dbReference>
<dbReference type="SMART" id="SM00487">
    <property type="entry name" value="DEXDc"/>
    <property type="match status" value="1"/>
</dbReference>
<dbReference type="InterPro" id="IPR014001">
    <property type="entry name" value="Helicase_ATP-bd"/>
</dbReference>
<feature type="region of interest" description="Disordered" evidence="4">
    <location>
        <begin position="695"/>
        <end position="728"/>
    </location>
</feature>
<feature type="domain" description="Helicase ATP-binding" evidence="5">
    <location>
        <begin position="357"/>
        <end position="540"/>
    </location>
</feature>
<dbReference type="Pfam" id="PF00176">
    <property type="entry name" value="SNF2-rel_dom"/>
    <property type="match status" value="1"/>
</dbReference>
<dbReference type="PROSITE" id="PS51194">
    <property type="entry name" value="HELICASE_CTER"/>
    <property type="match status" value="1"/>
</dbReference>
<organism evidence="7 8">
    <name type="scientific">Fusarium floridanum</name>
    <dbReference type="NCBI Taxonomy" id="1325733"/>
    <lineage>
        <taxon>Eukaryota</taxon>
        <taxon>Fungi</taxon>
        <taxon>Dikarya</taxon>
        <taxon>Ascomycota</taxon>
        <taxon>Pezizomycotina</taxon>
        <taxon>Sordariomycetes</taxon>
        <taxon>Hypocreomycetidae</taxon>
        <taxon>Hypocreales</taxon>
        <taxon>Nectriaceae</taxon>
        <taxon>Fusarium</taxon>
        <taxon>Fusarium solani species complex</taxon>
    </lineage>
</organism>
<dbReference type="Pfam" id="PF00271">
    <property type="entry name" value="Helicase_C"/>
    <property type="match status" value="1"/>
</dbReference>
<dbReference type="GO" id="GO:0006281">
    <property type="term" value="P:DNA repair"/>
    <property type="evidence" value="ECO:0007669"/>
    <property type="project" value="TreeGrafter"/>
</dbReference>
<accession>A0A428QMA2</accession>
<keyword evidence="3" id="KW-0067">ATP-binding</keyword>
<evidence type="ECO:0008006" key="9">
    <source>
        <dbReference type="Google" id="ProtNLM"/>
    </source>
</evidence>
<dbReference type="InterPro" id="IPR038718">
    <property type="entry name" value="SNF2-like_sf"/>
</dbReference>